<gene>
    <name evidence="5" type="ORF">DW663_09595</name>
</gene>
<dbReference type="GO" id="GO:0006355">
    <property type="term" value="P:regulation of DNA-templated transcription"/>
    <property type="evidence" value="ECO:0007669"/>
    <property type="project" value="InterPro"/>
</dbReference>
<dbReference type="CDD" id="cd00009">
    <property type="entry name" value="AAA"/>
    <property type="match status" value="1"/>
</dbReference>
<proteinExistence type="predicted"/>
<dbReference type="Gene3D" id="1.10.10.10">
    <property type="entry name" value="Winged helix-like DNA-binding domain superfamily/Winged helix DNA-binding domain"/>
    <property type="match status" value="1"/>
</dbReference>
<dbReference type="InterPro" id="IPR025662">
    <property type="entry name" value="Sigma_54_int_dom_ATP-bd_1"/>
</dbReference>
<feature type="domain" description="Sigma-54 factor interaction" evidence="4">
    <location>
        <begin position="340"/>
        <end position="565"/>
    </location>
</feature>
<feature type="coiled-coil region" evidence="3">
    <location>
        <begin position="267"/>
        <end position="329"/>
    </location>
</feature>
<comment type="caution">
    <text evidence="5">The sequence shown here is derived from an EMBL/GenBank/DDBJ whole genome shotgun (WGS) entry which is preliminary data.</text>
</comment>
<dbReference type="PANTHER" id="PTHR32071">
    <property type="entry name" value="TRANSCRIPTIONAL REGULATORY PROTEIN"/>
    <property type="match status" value="1"/>
</dbReference>
<dbReference type="Gene3D" id="3.30.450.20">
    <property type="entry name" value="PAS domain"/>
    <property type="match status" value="1"/>
</dbReference>
<keyword evidence="3" id="KW-0175">Coiled coil</keyword>
<dbReference type="Pfam" id="PF00158">
    <property type="entry name" value="Sigma54_activat"/>
    <property type="match status" value="1"/>
</dbReference>
<dbReference type="InterPro" id="IPR027417">
    <property type="entry name" value="P-loop_NTPase"/>
</dbReference>
<evidence type="ECO:0000256" key="2">
    <source>
        <dbReference type="ARBA" id="ARBA00022840"/>
    </source>
</evidence>
<dbReference type="InterPro" id="IPR058031">
    <property type="entry name" value="AAA_lid_NorR"/>
</dbReference>
<dbReference type="Proteomes" id="UP000284676">
    <property type="component" value="Unassembled WGS sequence"/>
</dbReference>
<keyword evidence="1" id="KW-0547">Nucleotide-binding</keyword>
<dbReference type="GO" id="GO:0005524">
    <property type="term" value="F:ATP binding"/>
    <property type="evidence" value="ECO:0007669"/>
    <property type="project" value="UniProtKB-KW"/>
</dbReference>
<evidence type="ECO:0000313" key="5">
    <source>
        <dbReference type="EMBL" id="RHF70897.1"/>
    </source>
</evidence>
<dbReference type="SUPFAM" id="SSF55785">
    <property type="entry name" value="PYP-like sensor domain (PAS domain)"/>
    <property type="match status" value="1"/>
</dbReference>
<reference evidence="5 6" key="1">
    <citation type="submission" date="2018-08" db="EMBL/GenBank/DDBJ databases">
        <title>A genome reference for cultivated species of the human gut microbiota.</title>
        <authorList>
            <person name="Zou Y."/>
            <person name="Xue W."/>
            <person name="Luo G."/>
        </authorList>
    </citation>
    <scope>NUCLEOTIDE SEQUENCE [LARGE SCALE GENOMIC DNA]</scope>
    <source>
        <strain evidence="5 6">AM25-1</strain>
    </source>
</reference>
<dbReference type="SMART" id="SM00382">
    <property type="entry name" value="AAA"/>
    <property type="match status" value="1"/>
</dbReference>
<dbReference type="InterPro" id="IPR002078">
    <property type="entry name" value="Sigma_54_int"/>
</dbReference>
<dbReference type="PANTHER" id="PTHR32071:SF57">
    <property type="entry name" value="C4-DICARBOXYLATE TRANSPORT TRANSCRIPTIONAL REGULATORY PROTEIN DCTD"/>
    <property type="match status" value="1"/>
</dbReference>
<dbReference type="Gene3D" id="3.40.50.300">
    <property type="entry name" value="P-loop containing nucleotide triphosphate hydrolases"/>
    <property type="match status" value="1"/>
</dbReference>
<dbReference type="PROSITE" id="PS50045">
    <property type="entry name" value="SIGMA54_INTERACT_4"/>
    <property type="match status" value="1"/>
</dbReference>
<dbReference type="Pfam" id="PF25601">
    <property type="entry name" value="AAA_lid_14"/>
    <property type="match status" value="1"/>
</dbReference>
<organism evidence="5 6">
    <name type="scientific">Fusobacterium mortiferum</name>
    <dbReference type="NCBI Taxonomy" id="850"/>
    <lineage>
        <taxon>Bacteria</taxon>
        <taxon>Fusobacteriati</taxon>
        <taxon>Fusobacteriota</taxon>
        <taxon>Fusobacteriia</taxon>
        <taxon>Fusobacteriales</taxon>
        <taxon>Fusobacteriaceae</taxon>
        <taxon>Fusobacterium</taxon>
    </lineage>
</organism>
<dbReference type="InterPro" id="IPR003593">
    <property type="entry name" value="AAA+_ATPase"/>
</dbReference>
<dbReference type="InterPro" id="IPR036388">
    <property type="entry name" value="WH-like_DNA-bd_sf"/>
</dbReference>
<name>A0A414PQR9_FUSMR</name>
<evidence type="ECO:0000259" key="4">
    <source>
        <dbReference type="PROSITE" id="PS50045"/>
    </source>
</evidence>
<dbReference type="FunFam" id="3.40.50.300:FF:000006">
    <property type="entry name" value="DNA-binding transcriptional regulator NtrC"/>
    <property type="match status" value="1"/>
</dbReference>
<accession>A0A414PQR9</accession>
<dbReference type="AlphaFoldDB" id="A0A414PQR9"/>
<dbReference type="PROSITE" id="PS00675">
    <property type="entry name" value="SIGMA54_INTERACT_1"/>
    <property type="match status" value="1"/>
</dbReference>
<evidence type="ECO:0000313" key="6">
    <source>
        <dbReference type="Proteomes" id="UP000284676"/>
    </source>
</evidence>
<dbReference type="EMBL" id="QRHL01000020">
    <property type="protein sequence ID" value="RHF70897.1"/>
    <property type="molecule type" value="Genomic_DNA"/>
</dbReference>
<sequence length="688" mass="79759">MKKQIAIITNAKEIRSAMKEQVDLIFEGLAQSEIYSIEDGSINNLTKADLYLLSSSAYEFLDEEFLKNNNIVIADLTVSKEMLKYLKSFPYGTKVIFFNVSFKMCIETISMMYHLGVNNIEFIPAYPKMEIFPEGDIVMTPAETQLLPKEVLDRKIIDIGHRILDANTIIEIALKLEFEHILYYKKIREYLDTVATNDYSLSKIVEKATQAESQFSLLMKTTNIAILGVDKDNFLCSCNEGAEKILNKRSGAVLGNNAEELLPNIPFREVKEKKEEIKNRLVKIGEEYINLSVIPIIKAEHYMGAFAIFQEFKEEEKKQNELRRQLLNKGHKAKYTFDDIIGENHSMLKLKALAQKMARIDSDILITGESGTGKELFAHAIHNYSHRKDYPFIVVNCAAIPETLLESELFGYEEGAFTGAKKGGKIGLFEFAHMGTLFLDELEGMSPALQVKLLRVIQEKELMRIGGDKVINVDVRIIATTNEELRDLVKEGKFRKDLYYRMSAFPLIVPPLRERKDDLYLLTEKFMRSSGADFRFSSKAKKAFEMYNWEGNIRELKNYIEFLGFTEEKIIEFEDMPLAIREYYEEEKNRDRMEREQGREEYCKEIFGKRYEEYIFLLRKIDECCNRGESSGRQKLLEVCKQQEIFLTEQEIRGMLKKLEDLGFIEVYKGRRGNKISNKGREFLEKLD</sequence>
<protein>
    <submittedName>
        <fullName evidence="5">AAA family ATPase</fullName>
    </submittedName>
</protein>
<evidence type="ECO:0000256" key="3">
    <source>
        <dbReference type="SAM" id="Coils"/>
    </source>
</evidence>
<dbReference type="RefSeq" id="WP_118234570.1">
    <property type="nucleotide sequence ID" value="NZ_QRHL01000020.1"/>
</dbReference>
<dbReference type="SUPFAM" id="SSF52540">
    <property type="entry name" value="P-loop containing nucleoside triphosphate hydrolases"/>
    <property type="match status" value="1"/>
</dbReference>
<keyword evidence="2" id="KW-0067">ATP-binding</keyword>
<dbReference type="InterPro" id="IPR035965">
    <property type="entry name" value="PAS-like_dom_sf"/>
</dbReference>
<dbReference type="Gene3D" id="1.10.8.60">
    <property type="match status" value="1"/>
</dbReference>
<evidence type="ECO:0000256" key="1">
    <source>
        <dbReference type="ARBA" id="ARBA00022741"/>
    </source>
</evidence>